<evidence type="ECO:0000313" key="2">
    <source>
        <dbReference type="Proteomes" id="UP000051886"/>
    </source>
</evidence>
<evidence type="ECO:0008006" key="3">
    <source>
        <dbReference type="Google" id="ProtNLM"/>
    </source>
</evidence>
<dbReference type="RefSeq" id="WP_017868258.1">
    <property type="nucleotide sequence ID" value="NZ_BJYB01000007.1"/>
</dbReference>
<organism evidence="1 2">
    <name type="scientific">Ligilactobacillus pobuzihii</name>
    <dbReference type="NCBI Taxonomy" id="449659"/>
    <lineage>
        <taxon>Bacteria</taxon>
        <taxon>Bacillati</taxon>
        <taxon>Bacillota</taxon>
        <taxon>Bacilli</taxon>
        <taxon>Lactobacillales</taxon>
        <taxon>Lactobacillaceae</taxon>
        <taxon>Ligilactobacillus</taxon>
    </lineage>
</organism>
<proteinExistence type="predicted"/>
<dbReference type="PATRIC" id="fig|449659.4.peg.1305"/>
<evidence type="ECO:0000313" key="1">
    <source>
        <dbReference type="EMBL" id="KRO01108.1"/>
    </source>
</evidence>
<sequence>MEELRKKKQFDAKKALRDENYSLAAELFSSLYSEQKSARENFFLVKALAGTGNFESALEIAQEYMNSYLAEDQRLVFYIHIAVNAKQALKVYQLLESLKPYMTEKESQLFYRKLDLEVKRFNEQNNRSVTKQKKQLQYLGLASPLEQRKIAKEANALTYQDFIDSVKPALIDENVHPLVRASFLNDLRLLNVSEKVAYLPFLSDKSILCPKKLQGIQETKLFKNYATQLLGNTTRPSNISQQILGEITLKLMLLYPDFTEIERDQDLWMHVLLNEKSFFDPQGPYAKIANDLEKSIAKWQPKSK</sequence>
<keyword evidence="2" id="KW-1185">Reference proteome</keyword>
<protein>
    <recommendedName>
        <fullName evidence="3">TPR repeat-containing protein</fullName>
    </recommendedName>
</protein>
<reference evidence="1 2" key="1">
    <citation type="journal article" date="2015" name="Genome Announc.">
        <title>Expanding the biotechnology potential of lactobacilli through comparative genomics of 213 strains and associated genera.</title>
        <authorList>
            <person name="Sun Z."/>
            <person name="Harris H.M."/>
            <person name="McCann A."/>
            <person name="Guo C."/>
            <person name="Argimon S."/>
            <person name="Zhang W."/>
            <person name="Yang X."/>
            <person name="Jeffery I.B."/>
            <person name="Cooney J.C."/>
            <person name="Kagawa T.F."/>
            <person name="Liu W."/>
            <person name="Song Y."/>
            <person name="Salvetti E."/>
            <person name="Wrobel A."/>
            <person name="Rasinkangas P."/>
            <person name="Parkhill J."/>
            <person name="Rea M.C."/>
            <person name="O'Sullivan O."/>
            <person name="Ritari J."/>
            <person name="Douillard F.P."/>
            <person name="Paul Ross R."/>
            <person name="Yang R."/>
            <person name="Briner A.E."/>
            <person name="Felis G.E."/>
            <person name="de Vos W.M."/>
            <person name="Barrangou R."/>
            <person name="Klaenhammer T.R."/>
            <person name="Caufield P.W."/>
            <person name="Cui Y."/>
            <person name="Zhang H."/>
            <person name="O'Toole P.W."/>
        </authorList>
    </citation>
    <scope>NUCLEOTIDE SEQUENCE [LARGE SCALE GENOMIC DNA]</scope>
    <source>
        <strain evidence="1 2">NBRC 103219</strain>
    </source>
</reference>
<dbReference type="STRING" id="449659.IV66_GL001288"/>
<dbReference type="EMBL" id="JQCN01000017">
    <property type="protein sequence ID" value="KRO01108.1"/>
    <property type="molecule type" value="Genomic_DNA"/>
</dbReference>
<name>A0A0R2LGY3_9LACO</name>
<gene>
    <name evidence="1" type="ORF">IV66_GL001288</name>
</gene>
<dbReference type="Proteomes" id="UP000051886">
    <property type="component" value="Unassembled WGS sequence"/>
</dbReference>
<dbReference type="AlphaFoldDB" id="A0A0R2LGY3"/>
<comment type="caution">
    <text evidence="1">The sequence shown here is derived from an EMBL/GenBank/DDBJ whole genome shotgun (WGS) entry which is preliminary data.</text>
</comment>
<accession>A0A0R2LGY3</accession>
<dbReference type="OrthoDB" id="2282388at2"/>